<dbReference type="Gene3D" id="3.60.110.10">
    <property type="entry name" value="Carbon-nitrogen hydrolase"/>
    <property type="match status" value="1"/>
</dbReference>
<comment type="subcellular location">
    <subcellularLocation>
        <location evidence="1 9">Cell membrane</location>
        <topology evidence="1 9">Multi-pass membrane protein</topology>
    </subcellularLocation>
</comment>
<keyword evidence="3 9" id="KW-1003">Cell membrane</keyword>
<keyword evidence="4 9" id="KW-0808">Transferase</keyword>
<dbReference type="EC" id="2.3.1.269" evidence="9"/>
<keyword evidence="5 9" id="KW-0812">Transmembrane</keyword>
<evidence type="ECO:0000256" key="7">
    <source>
        <dbReference type="ARBA" id="ARBA00023136"/>
    </source>
</evidence>
<dbReference type="InterPro" id="IPR003010">
    <property type="entry name" value="C-N_Hydrolase"/>
</dbReference>
<dbReference type="CDD" id="cd07571">
    <property type="entry name" value="ALP_N-acyl_transferase"/>
    <property type="match status" value="1"/>
</dbReference>
<dbReference type="GO" id="GO:0042158">
    <property type="term" value="P:lipoprotein biosynthetic process"/>
    <property type="evidence" value="ECO:0007669"/>
    <property type="project" value="UniProtKB-UniRule"/>
</dbReference>
<feature type="transmembrane region" description="Helical" evidence="9">
    <location>
        <begin position="72"/>
        <end position="93"/>
    </location>
</feature>
<dbReference type="InterPro" id="IPR036526">
    <property type="entry name" value="C-N_Hydrolase_sf"/>
</dbReference>
<evidence type="ECO:0000256" key="1">
    <source>
        <dbReference type="ARBA" id="ARBA00004651"/>
    </source>
</evidence>
<dbReference type="InterPro" id="IPR004563">
    <property type="entry name" value="Apolipo_AcylTrfase"/>
</dbReference>
<evidence type="ECO:0000259" key="10">
    <source>
        <dbReference type="PROSITE" id="PS50263"/>
    </source>
</evidence>
<protein>
    <recommendedName>
        <fullName evidence="9">Apolipoprotein N-acyltransferase</fullName>
        <shortName evidence="9">ALP N-acyltransferase</shortName>
        <ecNumber evidence="9">2.3.1.269</ecNumber>
    </recommendedName>
</protein>
<evidence type="ECO:0000256" key="8">
    <source>
        <dbReference type="ARBA" id="ARBA00023315"/>
    </source>
</evidence>
<evidence type="ECO:0000256" key="3">
    <source>
        <dbReference type="ARBA" id="ARBA00022475"/>
    </source>
</evidence>
<evidence type="ECO:0000256" key="5">
    <source>
        <dbReference type="ARBA" id="ARBA00022692"/>
    </source>
</evidence>
<comment type="pathway">
    <text evidence="9">Protein modification; lipoprotein biosynthesis (N-acyl transfer).</text>
</comment>
<comment type="function">
    <text evidence="9">Catalyzes the phospholipid dependent N-acylation of the N-terminal cysteine of apolipoprotein, the last step in lipoprotein maturation.</text>
</comment>
<accession>A0A964T302</accession>
<name>A0A964T302_9HYPH</name>
<keyword evidence="7 9" id="KW-0472">Membrane</keyword>
<evidence type="ECO:0000256" key="6">
    <source>
        <dbReference type="ARBA" id="ARBA00022989"/>
    </source>
</evidence>
<dbReference type="PROSITE" id="PS50263">
    <property type="entry name" value="CN_HYDROLASE"/>
    <property type="match status" value="1"/>
</dbReference>
<dbReference type="SUPFAM" id="SSF56317">
    <property type="entry name" value="Carbon-nitrogen hydrolase"/>
    <property type="match status" value="1"/>
</dbReference>
<evidence type="ECO:0000256" key="2">
    <source>
        <dbReference type="ARBA" id="ARBA00010065"/>
    </source>
</evidence>
<feature type="transmembrane region" description="Helical" evidence="9">
    <location>
        <begin position="506"/>
        <end position="524"/>
    </location>
</feature>
<comment type="catalytic activity">
    <reaction evidence="9">
        <text>N-terminal S-1,2-diacyl-sn-glyceryl-L-cysteinyl-[lipoprotein] + a glycerophospholipid = N-acyl-S-1,2-diacyl-sn-glyceryl-L-cysteinyl-[lipoprotein] + a 2-acyl-sn-glycero-3-phospholipid + H(+)</text>
        <dbReference type="Rhea" id="RHEA:48228"/>
        <dbReference type="Rhea" id="RHEA-COMP:14681"/>
        <dbReference type="Rhea" id="RHEA-COMP:14684"/>
        <dbReference type="ChEBI" id="CHEBI:15378"/>
        <dbReference type="ChEBI" id="CHEBI:136912"/>
        <dbReference type="ChEBI" id="CHEBI:140656"/>
        <dbReference type="ChEBI" id="CHEBI:140657"/>
        <dbReference type="ChEBI" id="CHEBI:140660"/>
        <dbReference type="EC" id="2.3.1.269"/>
    </reaction>
</comment>
<keyword evidence="12" id="KW-1185">Reference proteome</keyword>
<organism evidence="11 12">
    <name type="scientific">Propylenella binzhouense</name>
    <dbReference type="NCBI Taxonomy" id="2555902"/>
    <lineage>
        <taxon>Bacteria</taxon>
        <taxon>Pseudomonadati</taxon>
        <taxon>Pseudomonadota</taxon>
        <taxon>Alphaproteobacteria</taxon>
        <taxon>Hyphomicrobiales</taxon>
        <taxon>Propylenellaceae</taxon>
        <taxon>Propylenella</taxon>
    </lineage>
</organism>
<dbReference type="HAMAP" id="MF_01148">
    <property type="entry name" value="Lnt"/>
    <property type="match status" value="1"/>
</dbReference>
<dbReference type="PANTHER" id="PTHR38686">
    <property type="entry name" value="APOLIPOPROTEIN N-ACYLTRANSFERASE"/>
    <property type="match status" value="1"/>
</dbReference>
<proteinExistence type="inferred from homology"/>
<dbReference type="Pfam" id="PF00795">
    <property type="entry name" value="CN_hydrolase"/>
    <property type="match status" value="1"/>
</dbReference>
<evidence type="ECO:0000256" key="4">
    <source>
        <dbReference type="ARBA" id="ARBA00022679"/>
    </source>
</evidence>
<dbReference type="AlphaFoldDB" id="A0A964T302"/>
<keyword evidence="6 9" id="KW-1133">Transmembrane helix</keyword>
<dbReference type="GO" id="GO:0016410">
    <property type="term" value="F:N-acyltransferase activity"/>
    <property type="evidence" value="ECO:0007669"/>
    <property type="project" value="UniProtKB-UniRule"/>
</dbReference>
<dbReference type="InterPro" id="IPR045378">
    <property type="entry name" value="LNT_N"/>
</dbReference>
<feature type="transmembrane region" description="Helical" evidence="9">
    <location>
        <begin position="136"/>
        <end position="157"/>
    </location>
</feature>
<evidence type="ECO:0000256" key="9">
    <source>
        <dbReference type="HAMAP-Rule" id="MF_01148"/>
    </source>
</evidence>
<feature type="transmembrane region" description="Helical" evidence="9">
    <location>
        <begin position="105"/>
        <end position="129"/>
    </location>
</feature>
<comment type="similarity">
    <text evidence="2 9">Belongs to the CN hydrolase family. Apolipoprotein N-acyltransferase subfamily.</text>
</comment>
<feature type="transmembrane region" description="Helical" evidence="9">
    <location>
        <begin position="34"/>
        <end position="51"/>
    </location>
</feature>
<dbReference type="NCBIfam" id="TIGR00546">
    <property type="entry name" value="lnt"/>
    <property type="match status" value="1"/>
</dbReference>
<dbReference type="OrthoDB" id="9804277at2"/>
<dbReference type="Pfam" id="PF20154">
    <property type="entry name" value="LNT_N"/>
    <property type="match status" value="1"/>
</dbReference>
<dbReference type="EMBL" id="SPKJ01000014">
    <property type="protein sequence ID" value="MYZ47430.1"/>
    <property type="molecule type" value="Genomic_DNA"/>
</dbReference>
<dbReference type="GO" id="GO:0005886">
    <property type="term" value="C:plasma membrane"/>
    <property type="evidence" value="ECO:0007669"/>
    <property type="project" value="UniProtKB-SubCell"/>
</dbReference>
<gene>
    <name evidence="9 11" type="primary">lnt</name>
    <name evidence="11" type="ORF">E4O86_06860</name>
</gene>
<evidence type="ECO:0000313" key="12">
    <source>
        <dbReference type="Proteomes" id="UP000773614"/>
    </source>
</evidence>
<reference evidence="11" key="1">
    <citation type="submission" date="2019-03" db="EMBL/GenBank/DDBJ databases">
        <title>Afifella sp. nov., isolated from activated sludge.</title>
        <authorList>
            <person name="Li Q."/>
            <person name="Liu Y."/>
        </authorList>
    </citation>
    <scope>NUCLEOTIDE SEQUENCE</scope>
    <source>
        <strain evidence="11">L72</strain>
    </source>
</reference>
<feature type="transmembrane region" description="Helical" evidence="9">
    <location>
        <begin position="210"/>
        <end position="231"/>
    </location>
</feature>
<evidence type="ECO:0000313" key="11">
    <source>
        <dbReference type="EMBL" id="MYZ47430.1"/>
    </source>
</evidence>
<keyword evidence="8 9" id="KW-0012">Acyltransferase</keyword>
<comment type="caution">
    <text evidence="11">The sequence shown here is derived from an EMBL/GenBank/DDBJ whole genome shotgun (WGS) entry which is preliminary data.</text>
</comment>
<dbReference type="Proteomes" id="UP000773614">
    <property type="component" value="Unassembled WGS sequence"/>
</dbReference>
<dbReference type="PANTHER" id="PTHR38686:SF1">
    <property type="entry name" value="APOLIPOPROTEIN N-ACYLTRANSFERASE"/>
    <property type="match status" value="1"/>
</dbReference>
<feature type="transmembrane region" description="Helical" evidence="9">
    <location>
        <begin position="177"/>
        <end position="198"/>
    </location>
</feature>
<sequence>MDRLANWVILSWGWRRRGIAFCAGAASALAQPPFFLFPVLWLTFPVLVWLIDGADSTSRSGAGRRFRPAFATGWWFGFGYFLAGLWWVGAAFLVDAEQFGWMMPFAVLALPAGLALFWGAAAAFARLLWSGSWTRVFALAAALGGAEWLRGNVLTGFPWNAVGYALTAGEPLMQSAALFGVPGLTVLAVAVFAAPAVLAPAAGRAGRNIVLPALSVLAVAALALSGMLRLAHADRAMVPDLSIRIMQPAIDQAQKWLPENRTSVVDTYLRLSQSEARPLSAGTVLVWPESAFPFALMRHPDVLGSIADMLPRGSVLVTGAARIDDSEAGRPRYYNSIYVIDDRGTVTDAYDKVHLVPFGEYLPFQGLFEALGLEQLTKLPGGFSAGRQRRALALPSGQTFSPLICYEIIFPGKVLPAGDRPGFLLNVTNDGWFGRTIGPWQHFHQARVRAVEEGLPLIRAANTGISAVIDPYGRLLARSDLGAAEAIDAPLPAAAPPTFLERRRGWIVPLLLAGSLLIAASGIWRRSPGR</sequence>
<feature type="domain" description="CN hydrolase" evidence="10">
    <location>
        <begin position="246"/>
        <end position="493"/>
    </location>
</feature>